<feature type="domain" description="Glycosyltransferase subfamily 4-like N-terminal" evidence="2">
    <location>
        <begin position="26"/>
        <end position="201"/>
    </location>
</feature>
<gene>
    <name evidence="3" type="ORF">METZ01_LOCUS223223</name>
</gene>
<accession>A0A382G658</accession>
<dbReference type="GO" id="GO:0016757">
    <property type="term" value="F:glycosyltransferase activity"/>
    <property type="evidence" value="ECO:0007669"/>
    <property type="project" value="InterPro"/>
</dbReference>
<dbReference type="AlphaFoldDB" id="A0A382G658"/>
<dbReference type="PANTHER" id="PTHR45947">
    <property type="entry name" value="SULFOQUINOVOSYL TRANSFERASE SQD2"/>
    <property type="match status" value="1"/>
</dbReference>
<dbReference type="InterPro" id="IPR028098">
    <property type="entry name" value="Glyco_trans_4-like_N"/>
</dbReference>
<dbReference type="PANTHER" id="PTHR45947:SF3">
    <property type="entry name" value="SULFOQUINOVOSYL TRANSFERASE SQD2"/>
    <property type="match status" value="1"/>
</dbReference>
<evidence type="ECO:0000259" key="1">
    <source>
        <dbReference type="Pfam" id="PF00534"/>
    </source>
</evidence>
<feature type="non-terminal residue" evidence="3">
    <location>
        <position position="331"/>
    </location>
</feature>
<sequence>VGDIERIAIVSVHGCPSARLGGREAGGMNVYIKQVAEELGRRGIWVDIFTRHHDQQDQKIAQISDRVRVIHITAGSYSDDKNNLLSHLPDFICGVLDYTKDERISYDILHSHYWLSGRVGVILGRHWRIPHVANFHTLAEVKMRARVGENETDQRSSGERKVIAKADKVLAFSEHEKEAMVRLYGARSERVGVIPGGVDTELFSPMDRDLVRQSLGLQNTNIVLYVGRIEPLKGVDILLRAIAQLDRPQPIRTIIIGGDLEDDHEITRLKSLSRDLGISQFVSFMGRLEQQALPSYYNAADVCVVPSYYESFGLVALEAMSCGTPVIASRV</sequence>
<evidence type="ECO:0000313" key="3">
    <source>
        <dbReference type="EMBL" id="SVB70369.1"/>
    </source>
</evidence>
<dbReference type="SUPFAM" id="SSF53756">
    <property type="entry name" value="UDP-Glycosyltransferase/glycogen phosphorylase"/>
    <property type="match status" value="1"/>
</dbReference>
<proteinExistence type="predicted"/>
<dbReference type="Gene3D" id="3.40.50.2000">
    <property type="entry name" value="Glycogen Phosphorylase B"/>
    <property type="match status" value="2"/>
</dbReference>
<dbReference type="InterPro" id="IPR050194">
    <property type="entry name" value="Glycosyltransferase_grp1"/>
</dbReference>
<evidence type="ECO:0008006" key="4">
    <source>
        <dbReference type="Google" id="ProtNLM"/>
    </source>
</evidence>
<evidence type="ECO:0000259" key="2">
    <source>
        <dbReference type="Pfam" id="PF13439"/>
    </source>
</evidence>
<dbReference type="EMBL" id="UINC01053624">
    <property type="protein sequence ID" value="SVB70369.1"/>
    <property type="molecule type" value="Genomic_DNA"/>
</dbReference>
<feature type="domain" description="Glycosyl transferase family 1" evidence="1">
    <location>
        <begin position="208"/>
        <end position="330"/>
    </location>
</feature>
<name>A0A382G658_9ZZZZ</name>
<organism evidence="3">
    <name type="scientific">marine metagenome</name>
    <dbReference type="NCBI Taxonomy" id="408172"/>
    <lineage>
        <taxon>unclassified sequences</taxon>
        <taxon>metagenomes</taxon>
        <taxon>ecological metagenomes</taxon>
    </lineage>
</organism>
<dbReference type="InterPro" id="IPR001296">
    <property type="entry name" value="Glyco_trans_1"/>
</dbReference>
<dbReference type="Pfam" id="PF00534">
    <property type="entry name" value="Glycos_transf_1"/>
    <property type="match status" value="1"/>
</dbReference>
<reference evidence="3" key="1">
    <citation type="submission" date="2018-05" db="EMBL/GenBank/DDBJ databases">
        <authorList>
            <person name="Lanie J.A."/>
            <person name="Ng W.-L."/>
            <person name="Kazmierczak K.M."/>
            <person name="Andrzejewski T.M."/>
            <person name="Davidsen T.M."/>
            <person name="Wayne K.J."/>
            <person name="Tettelin H."/>
            <person name="Glass J.I."/>
            <person name="Rusch D."/>
            <person name="Podicherti R."/>
            <person name="Tsui H.-C.T."/>
            <person name="Winkler M.E."/>
        </authorList>
    </citation>
    <scope>NUCLEOTIDE SEQUENCE</scope>
</reference>
<feature type="non-terminal residue" evidence="3">
    <location>
        <position position="1"/>
    </location>
</feature>
<dbReference type="Pfam" id="PF13439">
    <property type="entry name" value="Glyco_transf_4"/>
    <property type="match status" value="1"/>
</dbReference>
<protein>
    <recommendedName>
        <fullName evidence="4">Glycosyl transferase family 1 domain-containing protein</fullName>
    </recommendedName>
</protein>